<dbReference type="Pfam" id="PF00440">
    <property type="entry name" value="TetR_N"/>
    <property type="match status" value="1"/>
</dbReference>
<evidence type="ECO:0000313" key="7">
    <source>
        <dbReference type="Proteomes" id="UP000297729"/>
    </source>
</evidence>
<evidence type="ECO:0000256" key="1">
    <source>
        <dbReference type="ARBA" id="ARBA00023015"/>
    </source>
</evidence>
<dbReference type="GO" id="GO:0003677">
    <property type="term" value="F:DNA binding"/>
    <property type="evidence" value="ECO:0007669"/>
    <property type="project" value="UniProtKB-UniRule"/>
</dbReference>
<dbReference type="PROSITE" id="PS50977">
    <property type="entry name" value="HTH_TETR_2"/>
    <property type="match status" value="1"/>
</dbReference>
<dbReference type="PANTHER" id="PTHR47506:SF1">
    <property type="entry name" value="HTH-TYPE TRANSCRIPTIONAL REGULATOR YJDC"/>
    <property type="match status" value="1"/>
</dbReference>
<dbReference type="EMBL" id="SPVG01000097">
    <property type="protein sequence ID" value="TFW24334.1"/>
    <property type="molecule type" value="Genomic_DNA"/>
</dbReference>
<feature type="domain" description="HTH tetR-type" evidence="5">
    <location>
        <begin position="6"/>
        <end position="66"/>
    </location>
</feature>
<dbReference type="InterPro" id="IPR036271">
    <property type="entry name" value="Tet_transcr_reg_TetR-rel_C_sf"/>
</dbReference>
<keyword evidence="7" id="KW-1185">Reference proteome</keyword>
<sequence length="188" mass="19982">MARPKEFDQDTALEAALGVFREHGYAATSAGMLTEAMNIGRQSLYDTFGDKWQLYRAAVQRYGDAESRAHLAALATGPKAIDGLRAMMARVVAEAHMPCLGLGSLTEFGVSREELNQLHAATGRVLSKAIAARIAEAQRQGDVPSAVNAQHAAAFLLANVAGIRMAARGGAEDAELHALARFALQALH</sequence>
<reference evidence="6 7" key="1">
    <citation type="submission" date="2019-03" db="EMBL/GenBank/DDBJ databases">
        <title>Draft Genome Sequence of Duganella callidus sp. nov., a Novel Duganella Species Isolated from Cultivated Soil.</title>
        <authorList>
            <person name="Raths R."/>
            <person name="Peta V."/>
            <person name="Bucking H."/>
        </authorList>
    </citation>
    <scope>NUCLEOTIDE SEQUENCE [LARGE SCALE GENOMIC DNA]</scope>
    <source>
        <strain evidence="6 7">DN04</strain>
    </source>
</reference>
<evidence type="ECO:0000256" key="2">
    <source>
        <dbReference type="ARBA" id="ARBA00023125"/>
    </source>
</evidence>
<comment type="caution">
    <text evidence="6">The sequence shown here is derived from an EMBL/GenBank/DDBJ whole genome shotgun (WGS) entry which is preliminary data.</text>
</comment>
<keyword evidence="3" id="KW-0804">Transcription</keyword>
<dbReference type="SUPFAM" id="SSF46689">
    <property type="entry name" value="Homeodomain-like"/>
    <property type="match status" value="1"/>
</dbReference>
<organism evidence="6 7">
    <name type="scientific">Duganella callida</name>
    <dbReference type="NCBI Taxonomy" id="2561932"/>
    <lineage>
        <taxon>Bacteria</taxon>
        <taxon>Pseudomonadati</taxon>
        <taxon>Pseudomonadota</taxon>
        <taxon>Betaproteobacteria</taxon>
        <taxon>Burkholderiales</taxon>
        <taxon>Oxalobacteraceae</taxon>
        <taxon>Telluria group</taxon>
        <taxon>Duganella</taxon>
    </lineage>
</organism>
<dbReference type="PANTHER" id="PTHR47506">
    <property type="entry name" value="TRANSCRIPTIONAL REGULATORY PROTEIN"/>
    <property type="match status" value="1"/>
</dbReference>
<evidence type="ECO:0000259" key="5">
    <source>
        <dbReference type="PROSITE" id="PS50977"/>
    </source>
</evidence>
<dbReference type="Proteomes" id="UP000297729">
    <property type="component" value="Unassembled WGS sequence"/>
</dbReference>
<gene>
    <name evidence="6" type="ORF">E4L98_10280</name>
</gene>
<name>A0A4Y9SN96_9BURK</name>
<feature type="DNA-binding region" description="H-T-H motif" evidence="4">
    <location>
        <begin position="29"/>
        <end position="48"/>
    </location>
</feature>
<protein>
    <submittedName>
        <fullName evidence="6">TetR/AcrR family transcriptional regulator</fullName>
    </submittedName>
</protein>
<dbReference type="OrthoDB" id="270177at2"/>
<evidence type="ECO:0000313" key="6">
    <source>
        <dbReference type="EMBL" id="TFW24334.1"/>
    </source>
</evidence>
<dbReference type="SUPFAM" id="SSF48498">
    <property type="entry name" value="Tetracyclin repressor-like, C-terminal domain"/>
    <property type="match status" value="1"/>
</dbReference>
<accession>A0A4Y9SN96</accession>
<dbReference type="Gene3D" id="1.10.10.60">
    <property type="entry name" value="Homeodomain-like"/>
    <property type="match status" value="1"/>
</dbReference>
<keyword evidence="2 4" id="KW-0238">DNA-binding</keyword>
<dbReference type="AlphaFoldDB" id="A0A4Y9SN96"/>
<dbReference type="InterPro" id="IPR009057">
    <property type="entry name" value="Homeodomain-like_sf"/>
</dbReference>
<keyword evidence="1" id="KW-0805">Transcription regulation</keyword>
<dbReference type="Gene3D" id="1.10.357.10">
    <property type="entry name" value="Tetracycline Repressor, domain 2"/>
    <property type="match status" value="1"/>
</dbReference>
<evidence type="ECO:0000256" key="4">
    <source>
        <dbReference type="PROSITE-ProRule" id="PRU00335"/>
    </source>
</evidence>
<dbReference type="InterPro" id="IPR001647">
    <property type="entry name" value="HTH_TetR"/>
</dbReference>
<dbReference type="RefSeq" id="WP_135201469.1">
    <property type="nucleotide sequence ID" value="NZ_SPVG01000097.1"/>
</dbReference>
<evidence type="ECO:0000256" key="3">
    <source>
        <dbReference type="ARBA" id="ARBA00023163"/>
    </source>
</evidence>
<proteinExistence type="predicted"/>